<protein>
    <submittedName>
        <fullName evidence="2">Uncharacterized protein</fullName>
    </submittedName>
</protein>
<keyword evidence="1" id="KW-1133">Transmembrane helix</keyword>
<organism evidence="2">
    <name type="scientific">marine metagenome</name>
    <dbReference type="NCBI Taxonomy" id="408172"/>
    <lineage>
        <taxon>unclassified sequences</taxon>
        <taxon>metagenomes</taxon>
        <taxon>ecological metagenomes</taxon>
    </lineage>
</organism>
<keyword evidence="1" id="KW-0812">Transmembrane</keyword>
<accession>A0A382PG43</accession>
<gene>
    <name evidence="2" type="ORF">METZ01_LOCUS325198</name>
</gene>
<proteinExistence type="predicted"/>
<dbReference type="EMBL" id="UINC01107169">
    <property type="protein sequence ID" value="SVC72344.1"/>
    <property type="molecule type" value="Genomic_DNA"/>
</dbReference>
<sequence>MNQETVSNNNQIESGSNDDYVIDLLDIARKLWSGKLLILSITTLAAILSVFIVLQ</sequence>
<dbReference type="AlphaFoldDB" id="A0A382PG43"/>
<keyword evidence="1" id="KW-0472">Membrane</keyword>
<feature type="transmembrane region" description="Helical" evidence="1">
    <location>
        <begin position="36"/>
        <end position="54"/>
    </location>
</feature>
<feature type="non-terminal residue" evidence="2">
    <location>
        <position position="55"/>
    </location>
</feature>
<name>A0A382PG43_9ZZZZ</name>
<reference evidence="2" key="1">
    <citation type="submission" date="2018-05" db="EMBL/GenBank/DDBJ databases">
        <authorList>
            <person name="Lanie J.A."/>
            <person name="Ng W.-L."/>
            <person name="Kazmierczak K.M."/>
            <person name="Andrzejewski T.M."/>
            <person name="Davidsen T.M."/>
            <person name="Wayne K.J."/>
            <person name="Tettelin H."/>
            <person name="Glass J.I."/>
            <person name="Rusch D."/>
            <person name="Podicherti R."/>
            <person name="Tsui H.-C.T."/>
            <person name="Winkler M.E."/>
        </authorList>
    </citation>
    <scope>NUCLEOTIDE SEQUENCE</scope>
</reference>
<evidence type="ECO:0000256" key="1">
    <source>
        <dbReference type="SAM" id="Phobius"/>
    </source>
</evidence>
<evidence type="ECO:0000313" key="2">
    <source>
        <dbReference type="EMBL" id="SVC72344.1"/>
    </source>
</evidence>